<dbReference type="InterPro" id="IPR001242">
    <property type="entry name" value="Condensation_dom"/>
</dbReference>
<dbReference type="InterPro" id="IPR006162">
    <property type="entry name" value="Ppantetheine_attach_site"/>
</dbReference>
<evidence type="ECO:0000313" key="5">
    <source>
        <dbReference type="EMBL" id="MDX6188109.1"/>
    </source>
</evidence>
<organism evidence="5 6">
    <name type="scientific">Flavobacterium cupriresistens</name>
    <dbReference type="NCBI Taxonomy" id="2893885"/>
    <lineage>
        <taxon>Bacteria</taxon>
        <taxon>Pseudomonadati</taxon>
        <taxon>Bacteroidota</taxon>
        <taxon>Flavobacteriia</taxon>
        <taxon>Flavobacteriales</taxon>
        <taxon>Flavobacteriaceae</taxon>
        <taxon>Flavobacterium</taxon>
    </lineage>
</organism>
<dbReference type="Gene3D" id="1.10.1200.10">
    <property type="entry name" value="ACP-like"/>
    <property type="match status" value="1"/>
</dbReference>
<dbReference type="SUPFAM" id="SSF47336">
    <property type="entry name" value="ACP-like"/>
    <property type="match status" value="1"/>
</dbReference>
<dbReference type="PROSITE" id="PS00012">
    <property type="entry name" value="PHOSPHOPANTETHEINE"/>
    <property type="match status" value="1"/>
</dbReference>
<evidence type="ECO:0000256" key="3">
    <source>
        <dbReference type="ARBA" id="ARBA00022553"/>
    </source>
</evidence>
<evidence type="ECO:0000256" key="2">
    <source>
        <dbReference type="ARBA" id="ARBA00022450"/>
    </source>
</evidence>
<evidence type="ECO:0000256" key="1">
    <source>
        <dbReference type="ARBA" id="ARBA00001957"/>
    </source>
</evidence>
<dbReference type="Gene3D" id="2.30.38.10">
    <property type="entry name" value="Luciferase, Domain 3"/>
    <property type="match status" value="1"/>
</dbReference>
<dbReference type="RefSeq" id="WP_230002488.1">
    <property type="nucleotide sequence ID" value="NZ_CP087134.1"/>
</dbReference>
<feature type="domain" description="Carrier" evidence="4">
    <location>
        <begin position="954"/>
        <end position="1030"/>
    </location>
</feature>
<dbReference type="InterPro" id="IPR009081">
    <property type="entry name" value="PP-bd_ACP"/>
</dbReference>
<evidence type="ECO:0000313" key="6">
    <source>
        <dbReference type="Proteomes" id="UP001273350"/>
    </source>
</evidence>
<dbReference type="SUPFAM" id="SSF56801">
    <property type="entry name" value="Acetyl-CoA synthetase-like"/>
    <property type="match status" value="1"/>
</dbReference>
<dbReference type="InterPro" id="IPR036736">
    <property type="entry name" value="ACP-like_sf"/>
</dbReference>
<dbReference type="Gene3D" id="3.30.300.30">
    <property type="match status" value="1"/>
</dbReference>
<proteinExistence type="predicted"/>
<sequence length="1481" mass="170885">MKLTLPQQDVYFEQLMYPEDPIYNIGAKIIIKGEIVFEVLNKAYIALINQHDTYRSILNLLDTEVRIETIEEYVMALEFVDFSSKVNADAEANEFMQNTFEIPFQLNEKKVLHKFILVKVNDTLHYLFSVYHHIITDGWGTSLMFQRLVKNYNELSRFGKVVTEYPFTYKDFIKDDSAYAISEDYEGDKLYWKEKFEKLPERLFEKIDQNNKPNRSKRQEIIIKRAVYNQLEQVGKDLGATTFHVILGVLYLYFGRKHQNTDFAIGLPVLNRGKSIFKKTVGLFMGVSPLRIQFDFEDNFGDLVKNIKQQLRQDYRHQRFPLGKLIKELELFQEKDRLFNITLSYEKQNYADHFANSETTVVPLSHQSERVALAIYIREFDESEDVKIDFDYNVNYFSASDSLKMVTHFETLLSAVIANPVESLSKFQYLTASERKEVVEDFNKTEFSYPCEATFLTLFSEQVSKNANKIALVDEQRIYTYRELDALSNQIAVYLRRINKEQNIAPIAVLMDRSANLVATLLGILKSGSAYIPLDPSFPKERLEYIIEHSGVQQIIATQNLKHNLDLKDSIIDIEVIIKEEIKLEETEQKEIAAVSTAYIIYTSGSTGKPKGVAISHKALLNFLISIQHKPKVEEQDYLFSVTTQSFDISILEFFAPLISGAKLYIASPELLADPLAIVVKLTELKPTIIQATPSFYQMLYNAGWKGDKTLRILCGGDLLSETLAEKLIATTAEVWNMYGPTETTIWSSCKKVTQTNEASNIGKPIHNTELYILDDCMQLLPVGSVGTIYIGGDGLAQGYFKNEELTNEKFIKNAFKENERMYNTGDLGKWNEKGEIEFVGRNDNQVKIRGYRIELGDIETKLNQIENIKEAIVIARQNAGQEAVLIAYVIAQTGTFNTTEIINTLREELPEYMIPHALFSLDEFPLTPNKKVDRKALSQVKITTEKTALSYEKPTTEIENKLCSYYHEVLGTATEIGITDNFFQLGGHSLNAVKLINSINEKLQYRITLKDIFDYPTVQKLAKYLEQKETVQAIAILPVAERLHYAITSSQYNIWLASQLKEKSISYNMSAVFKVHGQIKKTVLEQVFLELQKKHEIIRTNFIEIEGIPNQKIAASEQTQVVIDEFFYEEKERTKSIQEYVNKAFDLEKETLLRVALFHQKNGDSYLVFCTHHIIMDGWSLEILVKEFVSQYKQIEQQNNIEVHKLKFQFKDYVVWHQEQQRSANETNLKFWKTYLERYTWKNSIPFDADDYEEKHTGTDHYFVFDSLTFSELNEFTQKQNISLHTLLVGTFSMLLHKMYGEEDFCIGTVNSGRTNSELHNQLGMFAKTLPLRNRINSENSLSELLKETHQNLLQIDEHQDLPEVLQNKLRLDVLLVLQNPSFSYTNIVINEKLQLEIAPMSTSYSRLPLLINFVVNEGNVAGTLSYNTTKYEAATIELILLKYEKLLREIVENANQSLKEIDIELAIEKERTIDIGFNF</sequence>
<dbReference type="InterPro" id="IPR000873">
    <property type="entry name" value="AMP-dep_synth/lig_dom"/>
</dbReference>
<evidence type="ECO:0000259" key="4">
    <source>
        <dbReference type="PROSITE" id="PS50075"/>
    </source>
</evidence>
<protein>
    <submittedName>
        <fullName evidence="5">Non-ribosomal peptide synthetase</fullName>
    </submittedName>
</protein>
<accession>A0ABU4R8Y2</accession>
<comment type="caution">
    <text evidence="5">The sequence shown here is derived from an EMBL/GenBank/DDBJ whole genome shotgun (WGS) entry which is preliminary data.</text>
</comment>
<name>A0ABU4R8Y2_9FLAO</name>
<reference evidence="5 6" key="1">
    <citation type="submission" date="2023-11" db="EMBL/GenBank/DDBJ databases">
        <title>Unpublished Manusciprt.</title>
        <authorList>
            <person name="Saticioglu I.B."/>
            <person name="Ay H."/>
            <person name="Ajmi N."/>
            <person name="Altun S."/>
            <person name="Duman M."/>
        </authorList>
    </citation>
    <scope>NUCLEOTIDE SEQUENCE [LARGE SCALE GENOMIC DNA]</scope>
    <source>
        <strain evidence="5 6">Fl-318</strain>
    </source>
</reference>
<keyword evidence="2" id="KW-0596">Phosphopantetheine</keyword>
<dbReference type="InterPro" id="IPR045851">
    <property type="entry name" value="AMP-bd_C_sf"/>
</dbReference>
<dbReference type="PANTHER" id="PTHR45527">
    <property type="entry name" value="NONRIBOSOMAL PEPTIDE SYNTHETASE"/>
    <property type="match status" value="1"/>
</dbReference>
<dbReference type="Pfam" id="PF13193">
    <property type="entry name" value="AMP-binding_C"/>
    <property type="match status" value="1"/>
</dbReference>
<dbReference type="SUPFAM" id="SSF52777">
    <property type="entry name" value="CoA-dependent acyltransferases"/>
    <property type="match status" value="4"/>
</dbReference>
<dbReference type="InterPro" id="IPR025110">
    <property type="entry name" value="AMP-bd_C"/>
</dbReference>
<dbReference type="InterPro" id="IPR020845">
    <property type="entry name" value="AMP-binding_CS"/>
</dbReference>
<dbReference type="Gene3D" id="3.30.559.30">
    <property type="entry name" value="Nonribosomal peptide synthetase, condensation domain"/>
    <property type="match status" value="2"/>
</dbReference>
<gene>
    <name evidence="5" type="ORF">SGQ83_02015</name>
</gene>
<dbReference type="Gene3D" id="3.40.50.980">
    <property type="match status" value="2"/>
</dbReference>
<dbReference type="PANTHER" id="PTHR45527:SF1">
    <property type="entry name" value="FATTY ACID SYNTHASE"/>
    <property type="match status" value="1"/>
</dbReference>
<dbReference type="Gene3D" id="3.30.559.10">
    <property type="entry name" value="Chloramphenicol acetyltransferase-like domain"/>
    <property type="match status" value="2"/>
</dbReference>
<dbReference type="InterPro" id="IPR023213">
    <property type="entry name" value="CAT-like_dom_sf"/>
</dbReference>
<keyword evidence="3" id="KW-0597">Phosphoprotein</keyword>
<dbReference type="EMBL" id="JAWXVI010000001">
    <property type="protein sequence ID" value="MDX6188109.1"/>
    <property type="molecule type" value="Genomic_DNA"/>
</dbReference>
<dbReference type="SMART" id="SM00823">
    <property type="entry name" value="PKS_PP"/>
    <property type="match status" value="1"/>
</dbReference>
<dbReference type="PROSITE" id="PS50075">
    <property type="entry name" value="CARRIER"/>
    <property type="match status" value="1"/>
</dbReference>
<dbReference type="Pfam" id="PF00668">
    <property type="entry name" value="Condensation"/>
    <property type="match status" value="2"/>
</dbReference>
<comment type="cofactor">
    <cofactor evidence="1">
        <name>pantetheine 4'-phosphate</name>
        <dbReference type="ChEBI" id="CHEBI:47942"/>
    </cofactor>
</comment>
<dbReference type="Pfam" id="PF00550">
    <property type="entry name" value="PP-binding"/>
    <property type="match status" value="1"/>
</dbReference>
<dbReference type="NCBIfam" id="TIGR01733">
    <property type="entry name" value="AA-adenyl-dom"/>
    <property type="match status" value="1"/>
</dbReference>
<keyword evidence="6" id="KW-1185">Reference proteome</keyword>
<dbReference type="InterPro" id="IPR020806">
    <property type="entry name" value="PKS_PP-bd"/>
</dbReference>
<dbReference type="PROSITE" id="PS00455">
    <property type="entry name" value="AMP_BINDING"/>
    <property type="match status" value="1"/>
</dbReference>
<dbReference type="Pfam" id="PF00501">
    <property type="entry name" value="AMP-binding"/>
    <property type="match status" value="1"/>
</dbReference>
<dbReference type="InterPro" id="IPR010071">
    <property type="entry name" value="AA_adenyl_dom"/>
</dbReference>
<dbReference type="Proteomes" id="UP001273350">
    <property type="component" value="Unassembled WGS sequence"/>
</dbReference>